<feature type="compositionally biased region" description="Low complexity" evidence="2">
    <location>
        <begin position="228"/>
        <end position="237"/>
    </location>
</feature>
<keyword evidence="4" id="KW-1185">Reference proteome</keyword>
<keyword evidence="1" id="KW-0175">Coiled coil</keyword>
<protein>
    <submittedName>
        <fullName evidence="3">Uncharacterized protein</fullName>
    </submittedName>
</protein>
<dbReference type="EMBL" id="JAZHXJ010002829">
    <property type="protein sequence ID" value="KAL1836484.1"/>
    <property type="molecule type" value="Genomic_DNA"/>
</dbReference>
<feature type="compositionally biased region" description="Polar residues" evidence="2">
    <location>
        <begin position="145"/>
        <end position="154"/>
    </location>
</feature>
<feature type="region of interest" description="Disordered" evidence="2">
    <location>
        <begin position="135"/>
        <end position="245"/>
    </location>
</feature>
<feature type="region of interest" description="Disordered" evidence="2">
    <location>
        <begin position="91"/>
        <end position="122"/>
    </location>
</feature>
<comment type="caution">
    <text evidence="3">The sequence shown here is derived from an EMBL/GenBank/DDBJ whole genome shotgun (WGS) entry which is preliminary data.</text>
</comment>
<feature type="compositionally biased region" description="Basic and acidic residues" evidence="2">
    <location>
        <begin position="204"/>
        <end position="215"/>
    </location>
</feature>
<evidence type="ECO:0000313" key="3">
    <source>
        <dbReference type="EMBL" id="KAL1836484.1"/>
    </source>
</evidence>
<feature type="coiled-coil region" evidence="1">
    <location>
        <begin position="297"/>
        <end position="325"/>
    </location>
</feature>
<accession>A0ABR3V423</accession>
<sequence>MLYAAKAAAGTSGVDRSTRDITTLLNEINRPLGLMERWELEENEPLSRRRDRLQGRDPAAELHLDSVHKRMSRLTLNPGGIGARTQSRLMLPLQPPQPVPESIAGEDHAASEAAADPDPPEIEGETLAERRRRLQAETLPRPRPVSTTFSSELLSQFGDRDDEDENTKPADHGRAKHAKTASRGSVDAEPQEEQETLGQRRRRLQAEREAREREMGSGGGGRGGGGLLSPDLPGRSGTPMGLHSNAVAGSRSLVGMPPYPGGPSPHDEANRLSRRLSMADILNAHPREAPQGNLHPLERERLRREAEAARAQQEQERKMAALRAQMPQTLTTPAVGAAKGGYMGGRFNDGQGGGFGRGVGYAVPQQQQQQRLSTHPAGVSGVGGGTVHGAAAPHPYGVGVAAPLYGGGVPSPGGYGINGAYSGFGGVPMSGQPTQGQLDMVERWRQSVMP</sequence>
<organism evidence="3 4">
    <name type="scientific">Phialemonium thermophilum</name>
    <dbReference type="NCBI Taxonomy" id="223376"/>
    <lineage>
        <taxon>Eukaryota</taxon>
        <taxon>Fungi</taxon>
        <taxon>Dikarya</taxon>
        <taxon>Ascomycota</taxon>
        <taxon>Pezizomycotina</taxon>
        <taxon>Sordariomycetes</taxon>
        <taxon>Sordariomycetidae</taxon>
        <taxon>Cephalothecales</taxon>
        <taxon>Cephalothecaceae</taxon>
        <taxon>Phialemonium</taxon>
    </lineage>
</organism>
<evidence type="ECO:0000256" key="1">
    <source>
        <dbReference type="SAM" id="Coils"/>
    </source>
</evidence>
<name>A0ABR3V423_9PEZI</name>
<dbReference type="Proteomes" id="UP001586593">
    <property type="component" value="Unassembled WGS sequence"/>
</dbReference>
<feature type="compositionally biased region" description="Gly residues" evidence="2">
    <location>
        <begin position="216"/>
        <end position="227"/>
    </location>
</feature>
<evidence type="ECO:0000313" key="4">
    <source>
        <dbReference type="Proteomes" id="UP001586593"/>
    </source>
</evidence>
<reference evidence="3 4" key="1">
    <citation type="journal article" date="2024" name="Commun. Biol.">
        <title>Comparative genomic analysis of thermophilic fungi reveals convergent evolutionary adaptations and gene losses.</title>
        <authorList>
            <person name="Steindorff A.S."/>
            <person name="Aguilar-Pontes M.V."/>
            <person name="Robinson A.J."/>
            <person name="Andreopoulos B."/>
            <person name="LaButti K."/>
            <person name="Kuo A."/>
            <person name="Mondo S."/>
            <person name="Riley R."/>
            <person name="Otillar R."/>
            <person name="Haridas S."/>
            <person name="Lipzen A."/>
            <person name="Grimwood J."/>
            <person name="Schmutz J."/>
            <person name="Clum A."/>
            <person name="Reid I.D."/>
            <person name="Moisan M.C."/>
            <person name="Butler G."/>
            <person name="Nguyen T.T.M."/>
            <person name="Dewar K."/>
            <person name="Conant G."/>
            <person name="Drula E."/>
            <person name="Henrissat B."/>
            <person name="Hansel C."/>
            <person name="Singer S."/>
            <person name="Hutchinson M.I."/>
            <person name="de Vries R.P."/>
            <person name="Natvig D.O."/>
            <person name="Powell A.J."/>
            <person name="Tsang A."/>
            <person name="Grigoriev I.V."/>
        </authorList>
    </citation>
    <scope>NUCLEOTIDE SEQUENCE [LARGE SCALE GENOMIC DNA]</scope>
    <source>
        <strain evidence="3 4">ATCC 24622</strain>
    </source>
</reference>
<proteinExistence type="predicted"/>
<evidence type="ECO:0000256" key="2">
    <source>
        <dbReference type="SAM" id="MobiDB-lite"/>
    </source>
</evidence>
<gene>
    <name evidence="3" type="ORF">VTK73DRAFT_5052</name>
</gene>